<organism evidence="2">
    <name type="scientific">Fagus sylvatica</name>
    <name type="common">Beechnut</name>
    <dbReference type="NCBI Taxonomy" id="28930"/>
    <lineage>
        <taxon>Eukaryota</taxon>
        <taxon>Viridiplantae</taxon>
        <taxon>Streptophyta</taxon>
        <taxon>Embryophyta</taxon>
        <taxon>Tracheophyta</taxon>
        <taxon>Spermatophyta</taxon>
        <taxon>Magnoliopsida</taxon>
        <taxon>eudicotyledons</taxon>
        <taxon>Gunneridae</taxon>
        <taxon>Pentapetalae</taxon>
        <taxon>rosids</taxon>
        <taxon>fabids</taxon>
        <taxon>Fagales</taxon>
        <taxon>Fagaceae</taxon>
        <taxon>Fagus</taxon>
    </lineage>
</organism>
<feature type="region of interest" description="Disordered" evidence="1">
    <location>
        <begin position="540"/>
        <end position="560"/>
    </location>
</feature>
<feature type="region of interest" description="Disordered" evidence="1">
    <location>
        <begin position="400"/>
        <end position="462"/>
    </location>
</feature>
<evidence type="ECO:0000313" key="2">
    <source>
        <dbReference type="EMBL" id="SPD23808.1"/>
    </source>
</evidence>
<dbReference type="EMBL" id="OIVN01005735">
    <property type="protein sequence ID" value="SPD23808.1"/>
    <property type="molecule type" value="Genomic_DNA"/>
</dbReference>
<feature type="compositionally biased region" description="Polar residues" evidence="1">
    <location>
        <begin position="427"/>
        <end position="439"/>
    </location>
</feature>
<dbReference type="AlphaFoldDB" id="A0A2N9IH67"/>
<name>A0A2N9IH67_FAGSY</name>
<protein>
    <submittedName>
        <fullName evidence="2">Uncharacterized protein</fullName>
    </submittedName>
</protein>
<accession>A0A2N9IH67</accession>
<sequence>MYRHPSGFRPSGGGGGGGWGSQQQQQQQQPPAQASPLFNPNFGLQNPNYFFQAQQAFTFLQQQQQQQQQLLQNPNFPIQNLNFPIQNPTLPPETVHRISPPQNQTSSQLIDKVDRAVTNARRNLISAGENVTAWKVSQDALLKLKVESWTSLGFPMQEVPSLHRLMLTEGKINSFIHCFVGVQRITTLYDLEVAICKNEGVDEFEKLELGPLLRHPLVLHYFSLKSDVTQVFKITTEEVFPLLRDFMHKCKNKEIQLDGFLDFIVKKTSVESKEKLGLRIHSLGMHKNAIRKALNSEMAILKKPLEAMKSVSDKKKFKKRPLLSALKKQQMDQRFTYISQRIESFSHVQKGFCGKHTKFVSSSSSDEYSDDSSSEDKKLEMLTPLHKCYVGLPFSSKCEMSGHPSPASGSPRHNESSGSSKKKRSFENLSFTMSAPSGSSKKKRKSENIGCMVSTPSKSSKRHEIELDVDTVDNANETEEANNLNEADLAIANNSMRTFITTWKEACRENAVPEERELGVEGFELELRFVVKLSSIEEDEEPDWRSSRSDTRSELSDLAETKMRVREMTVRKRRRSLGVRV</sequence>
<feature type="compositionally biased region" description="Basic and acidic residues" evidence="1">
    <location>
        <begin position="543"/>
        <end position="560"/>
    </location>
</feature>
<feature type="compositionally biased region" description="Gly residues" evidence="1">
    <location>
        <begin position="10"/>
        <end position="20"/>
    </location>
</feature>
<gene>
    <name evidence="2" type="ORF">FSB_LOCUS51690</name>
</gene>
<feature type="compositionally biased region" description="Low complexity" evidence="1">
    <location>
        <begin position="21"/>
        <end position="36"/>
    </location>
</feature>
<proteinExistence type="predicted"/>
<feature type="region of interest" description="Disordered" evidence="1">
    <location>
        <begin position="1"/>
        <end position="40"/>
    </location>
</feature>
<evidence type="ECO:0000256" key="1">
    <source>
        <dbReference type="SAM" id="MobiDB-lite"/>
    </source>
</evidence>
<reference evidence="2" key="1">
    <citation type="submission" date="2018-02" db="EMBL/GenBank/DDBJ databases">
        <authorList>
            <person name="Cohen D.B."/>
            <person name="Kent A.D."/>
        </authorList>
    </citation>
    <scope>NUCLEOTIDE SEQUENCE</scope>
</reference>